<dbReference type="InterPro" id="IPR022712">
    <property type="entry name" value="Beta_Casp"/>
</dbReference>
<evidence type="ECO:0000259" key="2">
    <source>
        <dbReference type="SMART" id="SM00849"/>
    </source>
</evidence>
<evidence type="ECO:0000259" key="3">
    <source>
        <dbReference type="SMART" id="SM01027"/>
    </source>
</evidence>
<dbReference type="SMART" id="SM01027">
    <property type="entry name" value="Beta-Casp"/>
    <property type="match status" value="1"/>
</dbReference>
<evidence type="ECO:0000313" key="4">
    <source>
        <dbReference type="EMBL" id="SSC13069.1"/>
    </source>
</evidence>
<feature type="domain" description="Metallo-beta-lactamase" evidence="2">
    <location>
        <begin position="13"/>
        <end position="219"/>
    </location>
</feature>
<dbReference type="GO" id="GO:0004521">
    <property type="term" value="F:RNA endonuclease activity"/>
    <property type="evidence" value="ECO:0007669"/>
    <property type="project" value="TreeGrafter"/>
</dbReference>
<dbReference type="AlphaFoldDB" id="A0A7Z7PPH9"/>
<dbReference type="Gene3D" id="3.40.50.10890">
    <property type="match status" value="1"/>
</dbReference>
<dbReference type="EMBL" id="LS974202">
    <property type="protein sequence ID" value="SSC13069.1"/>
    <property type="molecule type" value="Genomic_DNA"/>
</dbReference>
<organism evidence="4 5">
    <name type="scientific">Mesotoga infera</name>
    <dbReference type="NCBI Taxonomy" id="1236046"/>
    <lineage>
        <taxon>Bacteria</taxon>
        <taxon>Thermotogati</taxon>
        <taxon>Thermotogota</taxon>
        <taxon>Thermotogae</taxon>
        <taxon>Kosmotogales</taxon>
        <taxon>Kosmotogaceae</taxon>
        <taxon>Mesotoga</taxon>
    </lineage>
</organism>
<dbReference type="SUPFAM" id="SSF56281">
    <property type="entry name" value="Metallo-hydrolase/oxidoreductase"/>
    <property type="match status" value="1"/>
</dbReference>
<feature type="domain" description="Beta-Casp" evidence="3">
    <location>
        <begin position="239"/>
        <end position="358"/>
    </location>
</feature>
<gene>
    <name evidence="4" type="ORF">MESINF_1625</name>
</gene>
<dbReference type="GO" id="GO:0004527">
    <property type="term" value="F:exonuclease activity"/>
    <property type="evidence" value="ECO:0007669"/>
    <property type="project" value="UniProtKB-KW"/>
</dbReference>
<dbReference type="InterPro" id="IPR011108">
    <property type="entry name" value="RMMBL"/>
</dbReference>
<dbReference type="Gene3D" id="3.60.15.10">
    <property type="entry name" value="Ribonuclease Z/Hydroxyacylglutathione hydrolase-like"/>
    <property type="match status" value="1"/>
</dbReference>
<proteinExistence type="predicted"/>
<dbReference type="Pfam" id="PF10996">
    <property type="entry name" value="Beta-Casp"/>
    <property type="match status" value="1"/>
</dbReference>
<dbReference type="Proteomes" id="UP000250796">
    <property type="component" value="Chromosome MESINF"/>
</dbReference>
<keyword evidence="5" id="KW-1185">Reference proteome</keyword>
<dbReference type="Pfam" id="PF07521">
    <property type="entry name" value="RMMBL"/>
    <property type="match status" value="1"/>
</dbReference>
<sequence length="443" mass="50551">MTFTPLGGGREIGANSYIFSLNGKKILIDAGRHPVKEGYDSLPELDMIDDIDVIIISHSHYDHISSLPYISTIWPKAPVLMAQENKGLALRILQNSVEVMKKKNEEDGEQPVLYNHGEVNELKRRIFAMEYFQRYTIDDTIEVALYPAGHVMGAASIYLEYNGHRILYSGDFSLSQQLTIPPAQPPLKVDTLISEGTYGSKENQLIARFSEIERLSKSIKRILENKGRVLLPVFALGRGQETIYMLMGLMERGKIPTVPIYTNGMVASISNLYMNNYERISDKDRKWFMQNFLKMVTVAPKNIERLLFSSEPAVFVFSAGMLAEETLSYIFAREMLQSERDGIFFMGYQSPESDGYRVLQAHKDGKKQITLGEETINMRCENIDIFNFSGHADYQELLEFPRRLEPEKLIYVHGDEAALENLAEELQYEFQIEIPANLQTVEL</sequence>
<keyword evidence="4" id="KW-0540">Nuclease</keyword>
<dbReference type="PANTHER" id="PTHR11203:SF37">
    <property type="entry name" value="INTEGRATOR COMPLEX SUBUNIT 11"/>
    <property type="match status" value="1"/>
</dbReference>
<dbReference type="InterPro" id="IPR036866">
    <property type="entry name" value="RibonucZ/Hydroxyglut_hydro"/>
</dbReference>
<protein>
    <submittedName>
        <fullName evidence="4">Putative exonuclease of the beta-lactamase fold involved in RNA processing</fullName>
    </submittedName>
</protein>
<reference evidence="4 5" key="1">
    <citation type="submission" date="2017-01" db="EMBL/GenBank/DDBJ databases">
        <authorList>
            <person name="Erauso G."/>
        </authorList>
    </citation>
    <scope>NUCLEOTIDE SEQUENCE [LARGE SCALE GENOMIC DNA]</scope>
    <source>
        <strain evidence="4">MESINF1</strain>
    </source>
</reference>
<dbReference type="InterPro" id="IPR001279">
    <property type="entry name" value="Metallo-B-lactamas"/>
</dbReference>
<keyword evidence="4" id="KW-0269">Exonuclease</keyword>
<dbReference type="PANTHER" id="PTHR11203">
    <property type="entry name" value="CLEAVAGE AND POLYADENYLATION SPECIFICITY FACTOR FAMILY MEMBER"/>
    <property type="match status" value="1"/>
</dbReference>
<evidence type="ECO:0000313" key="5">
    <source>
        <dbReference type="Proteomes" id="UP000250796"/>
    </source>
</evidence>
<dbReference type="RefSeq" id="WP_169699260.1">
    <property type="nucleotide sequence ID" value="NZ_LS974202.1"/>
</dbReference>
<dbReference type="CDD" id="cd16295">
    <property type="entry name" value="TTHA0252-CPSF-like_MBL-fold"/>
    <property type="match status" value="1"/>
</dbReference>
<dbReference type="SMART" id="SM00849">
    <property type="entry name" value="Lactamase_B"/>
    <property type="match status" value="1"/>
</dbReference>
<evidence type="ECO:0000256" key="1">
    <source>
        <dbReference type="ARBA" id="ARBA00022801"/>
    </source>
</evidence>
<accession>A0A7Z7PPH9</accession>
<keyword evidence="1" id="KW-0378">Hydrolase</keyword>
<dbReference type="KEGG" id="minf:MESINF_1625"/>
<dbReference type="InterPro" id="IPR050698">
    <property type="entry name" value="MBL"/>
</dbReference>
<name>A0A7Z7PPH9_9BACT</name>
<dbReference type="Pfam" id="PF00753">
    <property type="entry name" value="Lactamase_B"/>
    <property type="match status" value="1"/>
</dbReference>